<dbReference type="InterPro" id="IPR048359">
    <property type="entry name" value="EXOC6_Sec15_N"/>
</dbReference>
<sequence length="375" mass="43887">MNGEHSDGQLSDTYLDNIIKQLEISDGSQSTSCVRSVFVRNDAGTFLRKLDERIKYYDNEIEKLCNFQYQSFVKSFHELLQVRKDTTSMKNELVKNNQMMQVAGQSLAKKTEALIKEYHRQSNIQQTIDALSQAFPVFETYRKLQECMEEKKLYPALKLLEQLETKHLVLVKEHRWSELIQHNIAKFRNQIRNESHNELKNFLENVATHADKIGKSAFAQAATRLDIDRRYYTSEEDRKKDQQQPVDGTIDSALINMNITELIDFSPIYKSLHINLFLNCKEEFSKHYQREKTKQAPVIMDVPPRMHESFDAFKKYLQRVTGFFIVEDHVMNTTEGLIDQRFYYELCERATQQLLAVLRRAVDFCLQPSTSSGVI</sequence>
<protein>
    <recommendedName>
        <fullName evidence="1">Exocyst complex component EXOC6/Sec15 N-terminal domain-containing protein</fullName>
    </recommendedName>
</protein>
<comment type="caution">
    <text evidence="2">The sequence shown here is derived from an EMBL/GenBank/DDBJ whole genome shotgun (WGS) entry which is preliminary data.</text>
</comment>
<dbReference type="PANTHER" id="PTHR12702:SF0">
    <property type="entry name" value="EXOCYST COMPLEX COMPONENT 6"/>
    <property type="match status" value="1"/>
</dbReference>
<accession>A0A814HK13</accession>
<dbReference type="GO" id="GO:0006886">
    <property type="term" value="P:intracellular protein transport"/>
    <property type="evidence" value="ECO:0007669"/>
    <property type="project" value="InterPro"/>
</dbReference>
<reference evidence="2" key="1">
    <citation type="submission" date="2021-02" db="EMBL/GenBank/DDBJ databases">
        <authorList>
            <person name="Nowell W R."/>
        </authorList>
    </citation>
    <scope>NUCLEOTIDE SEQUENCE</scope>
</reference>
<evidence type="ECO:0000313" key="3">
    <source>
        <dbReference type="Proteomes" id="UP000663845"/>
    </source>
</evidence>
<gene>
    <name evidence="2" type="ORF">JYZ213_LOCUS16591</name>
</gene>
<evidence type="ECO:0000313" key="2">
    <source>
        <dbReference type="EMBL" id="CAF1012135.1"/>
    </source>
</evidence>
<dbReference type="PANTHER" id="PTHR12702">
    <property type="entry name" value="SEC15"/>
    <property type="match status" value="1"/>
</dbReference>
<organism evidence="2 3">
    <name type="scientific">Adineta steineri</name>
    <dbReference type="NCBI Taxonomy" id="433720"/>
    <lineage>
        <taxon>Eukaryota</taxon>
        <taxon>Metazoa</taxon>
        <taxon>Spiralia</taxon>
        <taxon>Gnathifera</taxon>
        <taxon>Rotifera</taxon>
        <taxon>Eurotatoria</taxon>
        <taxon>Bdelloidea</taxon>
        <taxon>Adinetida</taxon>
        <taxon>Adinetidae</taxon>
        <taxon>Adineta</taxon>
    </lineage>
</organism>
<dbReference type="EMBL" id="CAJNOG010000150">
    <property type="protein sequence ID" value="CAF1012135.1"/>
    <property type="molecule type" value="Genomic_DNA"/>
</dbReference>
<feature type="domain" description="Exocyst complex component EXOC6/Sec15 N-terminal" evidence="1">
    <location>
        <begin position="49"/>
        <end position="218"/>
    </location>
</feature>
<evidence type="ECO:0000259" key="1">
    <source>
        <dbReference type="Pfam" id="PF20651"/>
    </source>
</evidence>
<dbReference type="GO" id="GO:0090522">
    <property type="term" value="P:vesicle tethering involved in exocytosis"/>
    <property type="evidence" value="ECO:0007669"/>
    <property type="project" value="InterPro"/>
</dbReference>
<dbReference type="GO" id="GO:0006893">
    <property type="term" value="P:Golgi to plasma membrane transport"/>
    <property type="evidence" value="ECO:0007669"/>
    <property type="project" value="TreeGrafter"/>
</dbReference>
<proteinExistence type="predicted"/>
<name>A0A814HK13_9BILA</name>
<dbReference type="InterPro" id="IPR007225">
    <property type="entry name" value="EXOC6/Sec15"/>
</dbReference>
<dbReference type="GO" id="GO:0000145">
    <property type="term" value="C:exocyst"/>
    <property type="evidence" value="ECO:0007669"/>
    <property type="project" value="TreeGrafter"/>
</dbReference>
<dbReference type="Proteomes" id="UP000663845">
    <property type="component" value="Unassembled WGS sequence"/>
</dbReference>
<dbReference type="AlphaFoldDB" id="A0A814HK13"/>
<dbReference type="GO" id="GO:0016020">
    <property type="term" value="C:membrane"/>
    <property type="evidence" value="ECO:0007669"/>
    <property type="project" value="TreeGrafter"/>
</dbReference>
<dbReference type="Pfam" id="PF20651">
    <property type="entry name" value="EXOC6_Sec15_N"/>
    <property type="match status" value="1"/>
</dbReference>